<dbReference type="AlphaFoldDB" id="A0A2I0UI07"/>
<evidence type="ECO:0000313" key="2">
    <source>
        <dbReference type="Proteomes" id="UP000233556"/>
    </source>
</evidence>
<reference evidence="2" key="1">
    <citation type="submission" date="2017-11" db="EMBL/GenBank/DDBJ databases">
        <authorList>
            <person name="Lima N.C."/>
            <person name="Parody-Merino A.M."/>
            <person name="Battley P.F."/>
            <person name="Fidler A.E."/>
            <person name="Prosdocimi F."/>
        </authorList>
    </citation>
    <scope>NUCLEOTIDE SEQUENCE [LARGE SCALE GENOMIC DNA]</scope>
</reference>
<protein>
    <submittedName>
        <fullName evidence="1">Uncharacterized protein</fullName>
    </submittedName>
</protein>
<gene>
    <name evidence="1" type="ORF">llap_4029</name>
</gene>
<evidence type="ECO:0000313" key="1">
    <source>
        <dbReference type="EMBL" id="PKU45658.1"/>
    </source>
</evidence>
<proteinExistence type="predicted"/>
<keyword evidence="2" id="KW-1185">Reference proteome</keyword>
<name>A0A2I0UI07_LIMLA</name>
<dbReference type="EMBL" id="KZ505749">
    <property type="protein sequence ID" value="PKU45658.1"/>
    <property type="molecule type" value="Genomic_DNA"/>
</dbReference>
<dbReference type="Proteomes" id="UP000233556">
    <property type="component" value="Unassembled WGS sequence"/>
</dbReference>
<sequence length="120" mass="13521">MEVVNDLCLSGVKEDYLQQLSMPCKQLSPTASVGFHEYRRKTIRKLKCLNEKRLISLGYFLGGIAARYEIAFMQQKPGKTSLFKERYDSLTMASGSGAALLHSSVVNYFVNNRLPGFANY</sequence>
<reference evidence="2" key="2">
    <citation type="submission" date="2017-12" db="EMBL/GenBank/DDBJ databases">
        <title>Genome sequence of the Bar-tailed Godwit (Limosa lapponica baueri).</title>
        <authorList>
            <person name="Lima N.C.B."/>
            <person name="Parody-Merino A.M."/>
            <person name="Battley P.F."/>
            <person name="Fidler A.E."/>
            <person name="Prosdocimi F."/>
        </authorList>
    </citation>
    <scope>NUCLEOTIDE SEQUENCE [LARGE SCALE GENOMIC DNA]</scope>
</reference>
<organism evidence="1 2">
    <name type="scientific">Limosa lapponica baueri</name>
    <dbReference type="NCBI Taxonomy" id="1758121"/>
    <lineage>
        <taxon>Eukaryota</taxon>
        <taxon>Metazoa</taxon>
        <taxon>Chordata</taxon>
        <taxon>Craniata</taxon>
        <taxon>Vertebrata</taxon>
        <taxon>Euteleostomi</taxon>
        <taxon>Archelosauria</taxon>
        <taxon>Archosauria</taxon>
        <taxon>Dinosauria</taxon>
        <taxon>Saurischia</taxon>
        <taxon>Theropoda</taxon>
        <taxon>Coelurosauria</taxon>
        <taxon>Aves</taxon>
        <taxon>Neognathae</taxon>
        <taxon>Neoaves</taxon>
        <taxon>Charadriiformes</taxon>
        <taxon>Scolopacidae</taxon>
        <taxon>Limosa</taxon>
    </lineage>
</organism>
<accession>A0A2I0UI07</accession>